<name>A0ACC1WYQ2_MELAZ</name>
<proteinExistence type="predicted"/>
<sequence>MASYHLLSFVFSILLFIFISPSLSFNNAAAAPVKSQNVKVSLYYESLCPYCANFIENQLVKVFNTDLITIVNLRLVPYGNTQTIGPDKTIICQHGDKECYLNTIHACAIKAWPDEKMHFKLIQCIEGEASQSEQAEAAWRKCCDVLRFSEEPIDTCYESGEGRKLILKYANETDGLKPPHRFVPWVTVNDLALAEDFQNFIAYVCKAYKGKDLPNACRSRWQLQRSTVKETSVLRVCYEGEPRESKAFAAAKKVPKSLET</sequence>
<reference evidence="1 2" key="1">
    <citation type="journal article" date="2023" name="Science">
        <title>Complex scaffold remodeling in plant triterpene biosynthesis.</title>
        <authorList>
            <person name="De La Pena R."/>
            <person name="Hodgson H."/>
            <person name="Liu J.C."/>
            <person name="Stephenson M.J."/>
            <person name="Martin A.C."/>
            <person name="Owen C."/>
            <person name="Harkess A."/>
            <person name="Leebens-Mack J."/>
            <person name="Jimenez L.E."/>
            <person name="Osbourn A."/>
            <person name="Sattely E.S."/>
        </authorList>
    </citation>
    <scope>NUCLEOTIDE SEQUENCE [LARGE SCALE GENOMIC DNA]</scope>
    <source>
        <strain evidence="2">cv. JPN11</strain>
        <tissue evidence="1">Leaf</tissue>
    </source>
</reference>
<comment type="caution">
    <text evidence="1">The sequence shown here is derived from an EMBL/GenBank/DDBJ whole genome shotgun (WGS) entry which is preliminary data.</text>
</comment>
<protein>
    <submittedName>
        <fullName evidence="1">Gamma-interferon-inducible lysosomal thiol reductase</fullName>
    </submittedName>
</protein>
<evidence type="ECO:0000313" key="1">
    <source>
        <dbReference type="EMBL" id="KAJ4704361.1"/>
    </source>
</evidence>
<keyword evidence="2" id="KW-1185">Reference proteome</keyword>
<dbReference type="EMBL" id="CM051405">
    <property type="protein sequence ID" value="KAJ4704361.1"/>
    <property type="molecule type" value="Genomic_DNA"/>
</dbReference>
<gene>
    <name evidence="1" type="ORF">OWV82_021284</name>
</gene>
<evidence type="ECO:0000313" key="2">
    <source>
        <dbReference type="Proteomes" id="UP001164539"/>
    </source>
</evidence>
<accession>A0ACC1WYQ2</accession>
<organism evidence="1 2">
    <name type="scientific">Melia azedarach</name>
    <name type="common">Chinaberry tree</name>
    <dbReference type="NCBI Taxonomy" id="155640"/>
    <lineage>
        <taxon>Eukaryota</taxon>
        <taxon>Viridiplantae</taxon>
        <taxon>Streptophyta</taxon>
        <taxon>Embryophyta</taxon>
        <taxon>Tracheophyta</taxon>
        <taxon>Spermatophyta</taxon>
        <taxon>Magnoliopsida</taxon>
        <taxon>eudicotyledons</taxon>
        <taxon>Gunneridae</taxon>
        <taxon>Pentapetalae</taxon>
        <taxon>rosids</taxon>
        <taxon>malvids</taxon>
        <taxon>Sapindales</taxon>
        <taxon>Meliaceae</taxon>
        <taxon>Melia</taxon>
    </lineage>
</organism>
<dbReference type="Proteomes" id="UP001164539">
    <property type="component" value="Chromosome 12"/>
</dbReference>